<dbReference type="Gene3D" id="2.60.40.10">
    <property type="entry name" value="Immunoglobulins"/>
    <property type="match status" value="2"/>
</dbReference>
<reference evidence="13" key="1">
    <citation type="submission" date="2023-08" db="EMBL/GenBank/DDBJ databases">
        <authorList>
            <person name="Adameyko K."/>
            <person name="Kravchuk O."/>
            <person name="Lyupina Y."/>
        </authorList>
    </citation>
    <scope>NUCLEOTIDE SEQUENCE</scope>
</reference>
<dbReference type="AlphaFoldDB" id="A0AA96MNW2"/>
<evidence type="ECO:0000313" key="13">
    <source>
        <dbReference type="EMBL" id="WNS50110.1"/>
    </source>
</evidence>
<dbReference type="InterPro" id="IPR013783">
    <property type="entry name" value="Ig-like_fold"/>
</dbReference>
<dbReference type="PANTHER" id="PTHR46877:SF9">
    <property type="entry name" value="EPHRIN TYPE-A RECEPTOR 7"/>
    <property type="match status" value="1"/>
</dbReference>
<dbReference type="SUPFAM" id="SSF49265">
    <property type="entry name" value="Fibronectin type III"/>
    <property type="match status" value="1"/>
</dbReference>
<evidence type="ECO:0000259" key="12">
    <source>
        <dbReference type="PROSITE" id="PS50853"/>
    </source>
</evidence>
<sequence>MIKELLILYLLAVTTHGTSSLQVNLTVVIDGYTVNSTLTSSATLPLGRTALLVCRVSGIPHGQQTSYQWTCPNQPCVQTGYAGRKISNNIIAINTTSTSDGGTYTCTVTAGGMKGRQDFGINVNGGAVAHSYGRLLENEAVITNKRQLQPPNADTGDGRIECTISGGMSRFSFSPYRVDSGNTQKATAVIPSKAFGRFNNIDGSCGNTFLYLYLNKTDGFPQVRSLTPSTDSRQSTITANMEFTYDMSNGIGRVITGYHRLDLGHEMVGQFHNNGMKKKLMFSALVPGARYRITAWGLGGGPNKKRGSAPAVLEVTTQPSDPSPPRALTITTVLEDGIELNWLPPRKSNGDIQHYIIRYTLQNGTGQRITTTDNINYYNLTGLEGGQTYYNFTVEAANLAHTSAQSNTIESYTHSPDSSNTLTTKSGTSTATIPTTTSITEPQGSSILYIGSGAGSLLLVLVAVLAVIICCVVAVHRRGKRSRSTDHTPTLHYYSTPGHEQEEEPQVQIGADNYDTVGENASFTPGTLYDEVEVKIVKPKPVAVPSEYQLPLVEADKEDDKEAHDTVTIPESFYAQPDTTAKSNKKGEKGTTADVEDPDVLYAEVDKPKKPKKKKKGKEKKEEHPQGDLYAVVDKTSKQKGKEKKIKEKEQQGDGDLYAEVDKTQKKGKNDMEEKASFVREQSDSPPPVPQYRMAYEPSADSCLFLNNNNNSNNSNSNNSNNNNNNNGRAVTLGHTIMMARSTQKISTKH</sequence>
<feature type="domain" description="Ig-like" evidence="11">
    <location>
        <begin position="32"/>
        <end position="122"/>
    </location>
</feature>
<proteinExistence type="evidence at transcript level"/>
<dbReference type="PANTHER" id="PTHR46877">
    <property type="entry name" value="EPH RECEPTOR A5"/>
    <property type="match status" value="1"/>
</dbReference>
<feature type="signal peptide" evidence="10">
    <location>
        <begin position="1"/>
        <end position="20"/>
    </location>
</feature>
<keyword evidence="4" id="KW-0067">ATP-binding</keyword>
<dbReference type="Pfam" id="PF00041">
    <property type="entry name" value="fn3"/>
    <property type="match status" value="1"/>
</dbReference>
<evidence type="ECO:0000256" key="9">
    <source>
        <dbReference type="SAM" id="Phobius"/>
    </source>
</evidence>
<dbReference type="GO" id="GO:0005005">
    <property type="term" value="F:transmembrane-ephrin receptor activity"/>
    <property type="evidence" value="ECO:0007669"/>
    <property type="project" value="TreeGrafter"/>
</dbReference>
<feature type="compositionally biased region" description="Basic and acidic residues" evidence="8">
    <location>
        <begin position="660"/>
        <end position="683"/>
    </location>
</feature>
<feature type="region of interest" description="Disordered" evidence="8">
    <location>
        <begin position="410"/>
        <end position="435"/>
    </location>
</feature>
<feature type="compositionally biased region" description="Low complexity" evidence="8">
    <location>
        <begin position="707"/>
        <end position="727"/>
    </location>
</feature>
<accession>A0AA96MNW2</accession>
<feature type="transmembrane region" description="Helical" evidence="9">
    <location>
        <begin position="447"/>
        <end position="475"/>
    </location>
</feature>
<dbReference type="GO" id="GO:0005524">
    <property type="term" value="F:ATP binding"/>
    <property type="evidence" value="ECO:0007669"/>
    <property type="project" value="UniProtKB-KW"/>
</dbReference>
<dbReference type="InterPro" id="IPR036116">
    <property type="entry name" value="FN3_sf"/>
</dbReference>
<dbReference type="InterPro" id="IPR003599">
    <property type="entry name" value="Ig_sub"/>
</dbReference>
<evidence type="ECO:0000256" key="1">
    <source>
        <dbReference type="ARBA" id="ARBA00004167"/>
    </source>
</evidence>
<name>A0AA96MNW2_HALDU</name>
<evidence type="ECO:0000256" key="8">
    <source>
        <dbReference type="SAM" id="MobiDB-lite"/>
    </source>
</evidence>
<feature type="compositionally biased region" description="Low complexity" evidence="8">
    <location>
        <begin position="418"/>
        <end position="435"/>
    </location>
</feature>
<dbReference type="SMART" id="SM00409">
    <property type="entry name" value="IG"/>
    <property type="match status" value="1"/>
</dbReference>
<dbReference type="InterPro" id="IPR036179">
    <property type="entry name" value="Ig-like_dom_sf"/>
</dbReference>
<dbReference type="InterPro" id="IPR003961">
    <property type="entry name" value="FN3_dom"/>
</dbReference>
<evidence type="ECO:0000256" key="7">
    <source>
        <dbReference type="ARBA" id="ARBA00023170"/>
    </source>
</evidence>
<keyword evidence="7 13" id="KW-0675">Receptor</keyword>
<evidence type="ECO:0000256" key="3">
    <source>
        <dbReference type="ARBA" id="ARBA00022741"/>
    </source>
</evidence>
<dbReference type="SMART" id="SM00060">
    <property type="entry name" value="FN3"/>
    <property type="match status" value="1"/>
</dbReference>
<feature type="chain" id="PRO_5041655739" evidence="10">
    <location>
        <begin position="21"/>
        <end position="750"/>
    </location>
</feature>
<dbReference type="PROSITE" id="PS50835">
    <property type="entry name" value="IG_LIKE"/>
    <property type="match status" value="1"/>
</dbReference>
<evidence type="ECO:0000256" key="10">
    <source>
        <dbReference type="SAM" id="SignalP"/>
    </source>
</evidence>
<keyword evidence="2 9" id="KW-0812">Transmembrane</keyword>
<keyword evidence="6 9" id="KW-0472">Membrane</keyword>
<feature type="compositionally biased region" description="Basic and acidic residues" evidence="8">
    <location>
        <begin position="554"/>
        <end position="565"/>
    </location>
</feature>
<feature type="domain" description="Fibronectin type-III" evidence="12">
    <location>
        <begin position="324"/>
        <end position="416"/>
    </location>
</feature>
<keyword evidence="3" id="KW-0547">Nucleotide-binding</keyword>
<dbReference type="PROSITE" id="PS50853">
    <property type="entry name" value="FN3"/>
    <property type="match status" value="1"/>
</dbReference>
<comment type="subcellular location">
    <subcellularLocation>
        <location evidence="1">Membrane</location>
        <topology evidence="1">Single-pass membrane protein</topology>
    </subcellularLocation>
</comment>
<evidence type="ECO:0000256" key="5">
    <source>
        <dbReference type="ARBA" id="ARBA00022989"/>
    </source>
</evidence>
<keyword evidence="10" id="KW-0732">Signal</keyword>
<protein>
    <submittedName>
        <fullName evidence="13">Insulin-like protein receptor</fullName>
    </submittedName>
</protein>
<dbReference type="GO" id="GO:0005886">
    <property type="term" value="C:plasma membrane"/>
    <property type="evidence" value="ECO:0007669"/>
    <property type="project" value="TreeGrafter"/>
</dbReference>
<organism evidence="13">
    <name type="scientific">Halisarca dujardinii</name>
    <name type="common">Dujardin's slime sponge</name>
    <dbReference type="NCBI Taxonomy" id="2583056"/>
    <lineage>
        <taxon>Eukaryota</taxon>
        <taxon>Metazoa</taxon>
        <taxon>Porifera</taxon>
        <taxon>Demospongiae</taxon>
        <taxon>Verongimorpha</taxon>
        <taxon>Chondrillida</taxon>
        <taxon>Halisarcidae</taxon>
        <taxon>Halisarca</taxon>
    </lineage>
</organism>
<evidence type="ECO:0000256" key="6">
    <source>
        <dbReference type="ARBA" id="ARBA00023136"/>
    </source>
</evidence>
<dbReference type="EMBL" id="OR460187">
    <property type="protein sequence ID" value="WNS50110.1"/>
    <property type="molecule type" value="mRNA"/>
</dbReference>
<feature type="region of interest" description="Disordered" evidence="8">
    <location>
        <begin position="554"/>
        <end position="730"/>
    </location>
</feature>
<evidence type="ECO:0000256" key="4">
    <source>
        <dbReference type="ARBA" id="ARBA00022840"/>
    </source>
</evidence>
<feature type="compositionally biased region" description="Basic residues" evidence="8">
    <location>
        <begin position="609"/>
        <end position="618"/>
    </location>
</feature>
<dbReference type="CDD" id="cd00063">
    <property type="entry name" value="FN3"/>
    <property type="match status" value="1"/>
</dbReference>
<feature type="region of interest" description="Disordered" evidence="8">
    <location>
        <begin position="481"/>
        <end position="504"/>
    </location>
</feature>
<dbReference type="InterPro" id="IPR007110">
    <property type="entry name" value="Ig-like_dom"/>
</dbReference>
<evidence type="ECO:0000259" key="11">
    <source>
        <dbReference type="PROSITE" id="PS50835"/>
    </source>
</evidence>
<keyword evidence="5 9" id="KW-1133">Transmembrane helix</keyword>
<evidence type="ECO:0000256" key="2">
    <source>
        <dbReference type="ARBA" id="ARBA00022692"/>
    </source>
</evidence>
<dbReference type="SUPFAM" id="SSF48726">
    <property type="entry name" value="Immunoglobulin"/>
    <property type="match status" value="1"/>
</dbReference>
<dbReference type="InterPro" id="IPR050449">
    <property type="entry name" value="Ephrin_rcpt_TKs"/>
</dbReference>